<dbReference type="Gene3D" id="1.20.1070.10">
    <property type="entry name" value="Rhodopsin 7-helix transmembrane proteins"/>
    <property type="match status" value="1"/>
</dbReference>
<dbReference type="SUPFAM" id="SSF81321">
    <property type="entry name" value="Family A G protein-coupled receptor-like"/>
    <property type="match status" value="1"/>
</dbReference>
<proteinExistence type="predicted"/>
<organism evidence="2 3">
    <name type="scientific">Adineta steineri</name>
    <dbReference type="NCBI Taxonomy" id="433720"/>
    <lineage>
        <taxon>Eukaryota</taxon>
        <taxon>Metazoa</taxon>
        <taxon>Spiralia</taxon>
        <taxon>Gnathifera</taxon>
        <taxon>Rotifera</taxon>
        <taxon>Eurotatoria</taxon>
        <taxon>Bdelloidea</taxon>
        <taxon>Adinetida</taxon>
        <taxon>Adinetidae</taxon>
        <taxon>Adineta</taxon>
    </lineage>
</organism>
<evidence type="ECO:0000313" key="3">
    <source>
        <dbReference type="Proteomes" id="UP000663845"/>
    </source>
</evidence>
<keyword evidence="1" id="KW-1133">Transmembrane helix</keyword>
<keyword evidence="1" id="KW-0472">Membrane</keyword>
<sequence>MYDVICYAIITPINNCNRKFSYTIPFCGYSSCVYNSVSFIHFESVIDGFIPSLFIGFGSFFLVLRTISQKRRFHQQVQWKKHRKMTIQLLAITSLFYILYLPPIILSTAKLLGVPSYVGSDYNLYAEFFKKFIIFLLPFTCLGTLSTVRSRIKKMFRCCYQQQRRAIIPQGTFMKTTKNNGTLPLKNGIHKT</sequence>
<comment type="caution">
    <text evidence="2">The sequence shown here is derived from an EMBL/GenBank/DDBJ whole genome shotgun (WGS) entry which is preliminary data.</text>
</comment>
<feature type="transmembrane region" description="Helical" evidence="1">
    <location>
        <begin position="89"/>
        <end position="108"/>
    </location>
</feature>
<reference evidence="2" key="1">
    <citation type="submission" date="2021-02" db="EMBL/GenBank/DDBJ databases">
        <authorList>
            <person name="Nowell W R."/>
        </authorList>
    </citation>
    <scope>NUCLEOTIDE SEQUENCE</scope>
</reference>
<feature type="transmembrane region" description="Helical" evidence="1">
    <location>
        <begin position="49"/>
        <end position="68"/>
    </location>
</feature>
<evidence type="ECO:0000313" key="2">
    <source>
        <dbReference type="EMBL" id="CAF1221596.1"/>
    </source>
</evidence>
<gene>
    <name evidence="2" type="ORF">JYZ213_LOCUS28033</name>
</gene>
<accession>A0A814XXJ0</accession>
<dbReference type="Proteomes" id="UP000663845">
    <property type="component" value="Unassembled WGS sequence"/>
</dbReference>
<evidence type="ECO:0000256" key="1">
    <source>
        <dbReference type="SAM" id="Phobius"/>
    </source>
</evidence>
<dbReference type="EMBL" id="CAJNOG010000400">
    <property type="protein sequence ID" value="CAF1221596.1"/>
    <property type="molecule type" value="Genomic_DNA"/>
</dbReference>
<name>A0A814XXJ0_9BILA</name>
<evidence type="ECO:0008006" key="4">
    <source>
        <dbReference type="Google" id="ProtNLM"/>
    </source>
</evidence>
<keyword evidence="1" id="KW-0812">Transmembrane</keyword>
<protein>
    <recommendedName>
        <fullName evidence="4">G-protein coupled receptors family 1 profile domain-containing protein</fullName>
    </recommendedName>
</protein>
<dbReference type="AlphaFoldDB" id="A0A814XXJ0"/>
<feature type="transmembrane region" description="Helical" evidence="1">
    <location>
        <begin position="128"/>
        <end position="148"/>
    </location>
</feature>